<dbReference type="KEGG" id="salq:SYNTR_1475"/>
<sequence>MKRKVIIMGAAGRDFHNFNTFFRNNENYEVVAFTATQIPDIHGRKYPPELAGPHYTDGISIYDESELVRLIKENNIDEVVFAYSDVSHEYVMNKASTVMAAGADFRLMGPNSTMLEANVPIVAVCAVRTGVGKSQTTRRVAKLLKDMGKRVVIVRHPMPYGDLTKQVCQRFASHDDLDKHNCTIEEREEYEPHLDKGFVVYAGIDYLEILNQAEQEADVILWDGGNNDIPFFKPDLHIALVDPHRPGHELAYHPGETNLRIADVVVINKIETSIPENVDKVRDSIYNVNPEATIVEAASPIFVEDSHLIRGKRVLVIEDGPTLTHGNMSYGAGAIAAKKHNANALIDPRPYAVGDLVDVFKDYDHISYILPAMGYGNKQIAELQQTIENVDADVVIIGTPIDLRRVLTINKPALRVRYELQEIGEPTLEHIIKNMI</sequence>
<dbReference type="Gene3D" id="3.40.50.300">
    <property type="entry name" value="P-loop containing nucleotide triphosphate hydrolases"/>
    <property type="match status" value="1"/>
</dbReference>
<name>A0A6I6DBF8_9FIRM</name>
<evidence type="ECO:0000313" key="1">
    <source>
        <dbReference type="EMBL" id="QGU00069.1"/>
    </source>
</evidence>
<dbReference type="AlphaFoldDB" id="A0A6I6DBF8"/>
<dbReference type="RefSeq" id="WP_156203895.1">
    <property type="nucleotide sequence ID" value="NZ_CP046457.1"/>
</dbReference>
<accession>A0A6I6DBF8</accession>
<dbReference type="CDD" id="cd01983">
    <property type="entry name" value="SIMIBI"/>
    <property type="match status" value="1"/>
</dbReference>
<dbReference type="OrthoDB" id="9763469at2"/>
<proteinExistence type="predicted"/>
<organism evidence="1 2">
    <name type="scientific">Candidatus Syntrophocurvum alkaliphilum</name>
    <dbReference type="NCBI Taxonomy" id="2293317"/>
    <lineage>
        <taxon>Bacteria</taxon>
        <taxon>Bacillati</taxon>
        <taxon>Bacillota</taxon>
        <taxon>Clostridia</taxon>
        <taxon>Eubacteriales</taxon>
        <taxon>Syntrophomonadaceae</taxon>
        <taxon>Candidatus Syntrophocurvum</taxon>
    </lineage>
</organism>
<dbReference type="EMBL" id="CP046457">
    <property type="protein sequence ID" value="QGU00069.1"/>
    <property type="molecule type" value="Genomic_DNA"/>
</dbReference>
<dbReference type="InterPro" id="IPR027417">
    <property type="entry name" value="P-loop_NTPase"/>
</dbReference>
<dbReference type="PANTHER" id="PTHR42869">
    <property type="entry name" value="SLL0572 PROTEIN"/>
    <property type="match status" value="1"/>
</dbReference>
<evidence type="ECO:0000313" key="2">
    <source>
        <dbReference type="Proteomes" id="UP000426444"/>
    </source>
</evidence>
<dbReference type="PANTHER" id="PTHR42869:SF1">
    <property type="entry name" value="SLL0572 PROTEIN"/>
    <property type="match status" value="1"/>
</dbReference>
<keyword evidence="2" id="KW-1185">Reference proteome</keyword>
<evidence type="ECO:0008006" key="3">
    <source>
        <dbReference type="Google" id="ProtNLM"/>
    </source>
</evidence>
<dbReference type="Proteomes" id="UP000426444">
    <property type="component" value="Chromosome"/>
</dbReference>
<reference evidence="2" key="1">
    <citation type="journal article" date="2019" name="Microbiology">
        <title>Complete Genome Sequence of an Uncultured Bacterium of the Candidate Phylum Bipolaricaulota.</title>
        <authorList>
            <person name="Kadnikov V.V."/>
            <person name="Mardanov A.V."/>
            <person name="Beletsky A.V."/>
            <person name="Frank Y.A."/>
            <person name="Karnachuk O.V."/>
            <person name="Ravin N.V."/>
        </authorList>
    </citation>
    <scope>NUCLEOTIDE SEQUENCE [LARGE SCALE GENOMIC DNA]</scope>
</reference>
<dbReference type="InterPro" id="IPR053199">
    <property type="entry name" value="cDPG_synthetase-like"/>
</dbReference>
<gene>
    <name evidence="1" type="ORF">SYNTR_1475</name>
</gene>
<dbReference type="Gene3D" id="3.40.50.720">
    <property type="entry name" value="NAD(P)-binding Rossmann-like Domain"/>
    <property type="match status" value="1"/>
</dbReference>
<dbReference type="SUPFAM" id="SSF52540">
    <property type="entry name" value="P-loop containing nucleoside triphosphate hydrolases"/>
    <property type="match status" value="1"/>
</dbReference>
<protein>
    <recommendedName>
        <fullName evidence="3">GTPase</fullName>
    </recommendedName>
</protein>